<proteinExistence type="inferred from homology"/>
<dbReference type="Pfam" id="PF03645">
    <property type="entry name" value="Tctex-1"/>
    <property type="match status" value="1"/>
</dbReference>
<sequence>MSKIEPSVDDSVSTYNIRPSLDQKFRSAPVKECIRLILMEELGDKSYRAEDVPVWTKSIADAIRDKIKGFSVLCGHSICNILLLTSACCFPFISKYNYLSSHIHSCSYLL</sequence>
<comment type="similarity">
    <text evidence="1">Belongs to the dynein light chain Tctex-type family.</text>
</comment>
<dbReference type="InterPro" id="IPR005334">
    <property type="entry name" value="Tctex-1-like"/>
</dbReference>
<dbReference type="GeneID" id="106457332"/>
<dbReference type="RefSeq" id="XP_022238914.1">
    <property type="nucleotide sequence ID" value="XM_022383206.1"/>
</dbReference>
<evidence type="ECO:0000313" key="3">
    <source>
        <dbReference type="RefSeq" id="XP_022238914.1"/>
    </source>
</evidence>
<protein>
    <submittedName>
        <fullName evidence="3">Tctex1 domain-containing protein 2-like isoform X2</fullName>
    </submittedName>
</protein>
<name>A0ABM1S5K9_LIMPO</name>
<keyword evidence="2" id="KW-1185">Reference proteome</keyword>
<evidence type="ECO:0000256" key="1">
    <source>
        <dbReference type="ARBA" id="ARBA00005361"/>
    </source>
</evidence>
<accession>A0ABM1S5K9</accession>
<organism evidence="2 3">
    <name type="scientific">Limulus polyphemus</name>
    <name type="common">Atlantic horseshoe crab</name>
    <dbReference type="NCBI Taxonomy" id="6850"/>
    <lineage>
        <taxon>Eukaryota</taxon>
        <taxon>Metazoa</taxon>
        <taxon>Ecdysozoa</taxon>
        <taxon>Arthropoda</taxon>
        <taxon>Chelicerata</taxon>
        <taxon>Merostomata</taxon>
        <taxon>Xiphosura</taxon>
        <taxon>Limulidae</taxon>
        <taxon>Limulus</taxon>
    </lineage>
</organism>
<dbReference type="Proteomes" id="UP000694941">
    <property type="component" value="Unplaced"/>
</dbReference>
<dbReference type="InterPro" id="IPR038586">
    <property type="entry name" value="Tctex-1-like_sf"/>
</dbReference>
<gene>
    <name evidence="3" type="primary">LOC106457332</name>
</gene>
<dbReference type="Gene3D" id="3.30.1140.40">
    <property type="entry name" value="Tctex-1"/>
    <property type="match status" value="1"/>
</dbReference>
<evidence type="ECO:0000313" key="2">
    <source>
        <dbReference type="Proteomes" id="UP000694941"/>
    </source>
</evidence>
<reference evidence="3" key="1">
    <citation type="submission" date="2025-08" db="UniProtKB">
        <authorList>
            <consortium name="RefSeq"/>
        </authorList>
    </citation>
    <scope>IDENTIFICATION</scope>
    <source>
        <tissue evidence="3">Muscle</tissue>
    </source>
</reference>